<keyword evidence="4" id="KW-1185">Reference proteome</keyword>
<evidence type="ECO:0000313" key="3">
    <source>
        <dbReference type="EMBL" id="PUA82283.1"/>
    </source>
</evidence>
<feature type="region of interest" description="Disordered" evidence="1">
    <location>
        <begin position="55"/>
        <end position="78"/>
    </location>
</feature>
<sequence length="78" mass="8032">MLTLLITAANEGPAPEDVKAGWVALIIFLLLALAVAFLGWSLVRQLRKAQAAKDAGAYGDEPVAEAGEPANGDSPTSV</sequence>
<dbReference type="AlphaFoldDB" id="A0A2R7Z0Y4"/>
<evidence type="ECO:0000256" key="2">
    <source>
        <dbReference type="SAM" id="Phobius"/>
    </source>
</evidence>
<keyword evidence="2" id="KW-1133">Transmembrane helix</keyword>
<protein>
    <submittedName>
        <fullName evidence="3">Uncharacterized protein</fullName>
    </submittedName>
</protein>
<evidence type="ECO:0000256" key="1">
    <source>
        <dbReference type="SAM" id="MobiDB-lite"/>
    </source>
</evidence>
<dbReference type="RefSeq" id="WP_108342470.1">
    <property type="nucleotide sequence ID" value="NZ_PYXZ01000001.1"/>
</dbReference>
<dbReference type="OrthoDB" id="3789674at2"/>
<gene>
    <name evidence="3" type="ORF">C7S10_00530</name>
</gene>
<evidence type="ECO:0000313" key="4">
    <source>
        <dbReference type="Proteomes" id="UP000244867"/>
    </source>
</evidence>
<proteinExistence type="predicted"/>
<keyword evidence="2" id="KW-0472">Membrane</keyword>
<reference evidence="3 4" key="1">
    <citation type="submission" date="2018-03" db="EMBL/GenBank/DDBJ databases">
        <authorList>
            <person name="Keele B.F."/>
        </authorList>
    </citation>
    <scope>NUCLEOTIDE SEQUENCE [LARGE SCALE GENOMIC DNA]</scope>
    <source>
        <strain evidence="3 4">IB-3</strain>
    </source>
</reference>
<accession>A0A2R7Z0Y4</accession>
<comment type="caution">
    <text evidence="3">The sequence shown here is derived from an EMBL/GenBank/DDBJ whole genome shotgun (WGS) entry which is preliminary data.</text>
</comment>
<name>A0A2R7Z0Y4_9ACTN</name>
<organism evidence="3 4">
    <name type="scientific">Nocardioides currus</name>
    <dbReference type="NCBI Taxonomy" id="2133958"/>
    <lineage>
        <taxon>Bacteria</taxon>
        <taxon>Bacillati</taxon>
        <taxon>Actinomycetota</taxon>
        <taxon>Actinomycetes</taxon>
        <taxon>Propionibacteriales</taxon>
        <taxon>Nocardioidaceae</taxon>
        <taxon>Nocardioides</taxon>
    </lineage>
</organism>
<dbReference type="Proteomes" id="UP000244867">
    <property type="component" value="Unassembled WGS sequence"/>
</dbReference>
<dbReference type="EMBL" id="PYXZ01000001">
    <property type="protein sequence ID" value="PUA82283.1"/>
    <property type="molecule type" value="Genomic_DNA"/>
</dbReference>
<feature type="transmembrane region" description="Helical" evidence="2">
    <location>
        <begin position="20"/>
        <end position="43"/>
    </location>
</feature>
<keyword evidence="2" id="KW-0812">Transmembrane</keyword>